<evidence type="ECO:0000259" key="8">
    <source>
        <dbReference type="Pfam" id="PF07282"/>
    </source>
</evidence>
<evidence type="ECO:0000259" key="7">
    <source>
        <dbReference type="Pfam" id="PF01385"/>
    </source>
</evidence>
<keyword evidence="6" id="KW-0233">DNA recombination</keyword>
<sequence>MDSGNTSLKSKKIRVYPETELKMTWRKWLAASRYCYNAGMARLRDTYFEGLKLPSAYDLRQVVMSNIPEWVNSTPFNLRGAAVLDAHAAFKNTPKEHKLRPKFRSCRQPVSSFKLQSQNWRGGTTYPTHKTESGIKLKELKVNASEEIPAAIPSDFNVILDRGRWFIAYTVEEERLTNPHQQAIALDPGVRTFLTGFDGNKVIELGNGSISRIVKLCKRLDRIQSETAKAKGRDNKRERFKLRKLARQLRIKIRNLVDECHKKTAAFLTSNYSQVIIPDFKSSSMVYRAKRKINHKTARSLLTWAHYRFKQRLVHQAVKRGCQVIEVTEEYTSKTCSKCGQIHNRLGGSKKFICPNCSHRIDRDANGSINVFLKTISGN</sequence>
<dbReference type="Pfam" id="PF01385">
    <property type="entry name" value="OrfB_IS605"/>
    <property type="match status" value="1"/>
</dbReference>
<evidence type="ECO:0000256" key="2">
    <source>
        <dbReference type="ARBA" id="ARBA00022578"/>
    </source>
</evidence>
<dbReference type="KEGG" id="oxy:HCG48_03415"/>
<name>A0A6H1TT19_9CYAN</name>
<dbReference type="Proteomes" id="UP000500857">
    <property type="component" value="Chromosome"/>
</dbReference>
<feature type="domain" description="Transposase putative helix-turn-helix" evidence="9">
    <location>
        <begin position="8"/>
        <end position="50"/>
    </location>
</feature>
<keyword evidence="3" id="KW-0479">Metal-binding</keyword>
<evidence type="ECO:0000259" key="9">
    <source>
        <dbReference type="Pfam" id="PF12323"/>
    </source>
</evidence>
<accession>A0A6H1TT19</accession>
<dbReference type="GO" id="GO:0032196">
    <property type="term" value="P:transposition"/>
    <property type="evidence" value="ECO:0007669"/>
    <property type="project" value="UniProtKB-KW"/>
</dbReference>
<dbReference type="InterPro" id="IPR001959">
    <property type="entry name" value="Transposase"/>
</dbReference>
<feature type="domain" description="Cas12f1-like TNB" evidence="8">
    <location>
        <begin position="306"/>
        <end position="371"/>
    </location>
</feature>
<evidence type="ECO:0000256" key="3">
    <source>
        <dbReference type="ARBA" id="ARBA00022723"/>
    </source>
</evidence>
<keyword evidence="4" id="KW-0862">Zinc</keyword>
<dbReference type="PANTHER" id="PTHR36172:SF1">
    <property type="entry name" value="RESOLVASE-RELATED"/>
    <property type="match status" value="1"/>
</dbReference>
<protein>
    <submittedName>
        <fullName evidence="10">Transposase</fullName>
    </submittedName>
</protein>
<comment type="similarity">
    <text evidence="1">In the C-terminal section; belongs to the transposase 35 family.</text>
</comment>
<dbReference type="InterPro" id="IPR010095">
    <property type="entry name" value="Cas12f1-like_TNB"/>
</dbReference>
<evidence type="ECO:0000256" key="5">
    <source>
        <dbReference type="ARBA" id="ARBA00023125"/>
    </source>
</evidence>
<evidence type="ECO:0000256" key="6">
    <source>
        <dbReference type="ARBA" id="ARBA00023172"/>
    </source>
</evidence>
<dbReference type="GO" id="GO:0006310">
    <property type="term" value="P:DNA recombination"/>
    <property type="evidence" value="ECO:0007669"/>
    <property type="project" value="UniProtKB-KW"/>
</dbReference>
<keyword evidence="5" id="KW-0238">DNA-binding</keyword>
<evidence type="ECO:0000256" key="4">
    <source>
        <dbReference type="ARBA" id="ARBA00022833"/>
    </source>
</evidence>
<reference evidence="10 11" key="1">
    <citation type="submission" date="2020-04" db="EMBL/GenBank/DDBJ databases">
        <authorList>
            <person name="Basu S."/>
            <person name="Maruthanayagam V."/>
            <person name="Chakraborty S."/>
            <person name="Pramanik A."/>
            <person name="Mukherjee J."/>
            <person name="Brink B."/>
        </authorList>
    </citation>
    <scope>NUCLEOTIDE SEQUENCE [LARGE SCALE GENOMIC DNA]</scope>
    <source>
        <strain evidence="10 11">AP17</strain>
    </source>
</reference>
<dbReference type="Pfam" id="PF12323">
    <property type="entry name" value="HTH_OrfB_IS605"/>
    <property type="match status" value="1"/>
</dbReference>
<dbReference type="Pfam" id="PF07282">
    <property type="entry name" value="Cas12f1-like_TNB"/>
    <property type="match status" value="1"/>
</dbReference>
<gene>
    <name evidence="10" type="ORF">HCG48_03415</name>
</gene>
<dbReference type="EMBL" id="CP051167">
    <property type="protein sequence ID" value="QIZ69744.1"/>
    <property type="molecule type" value="Genomic_DNA"/>
</dbReference>
<feature type="domain" description="Probable transposase IS891/IS1136/IS1341" evidence="7">
    <location>
        <begin position="167"/>
        <end position="285"/>
    </location>
</feature>
<organism evidence="10 11">
    <name type="scientific">Oxynema aestuarii AP17</name>
    <dbReference type="NCBI Taxonomy" id="2064643"/>
    <lineage>
        <taxon>Bacteria</taxon>
        <taxon>Bacillati</taxon>
        <taxon>Cyanobacteriota</taxon>
        <taxon>Cyanophyceae</taxon>
        <taxon>Oscillatoriophycideae</taxon>
        <taxon>Oscillatoriales</taxon>
        <taxon>Oscillatoriaceae</taxon>
        <taxon>Oxynema</taxon>
        <taxon>Oxynema aestuarii</taxon>
    </lineage>
</organism>
<proteinExistence type="inferred from homology"/>
<evidence type="ECO:0000256" key="1">
    <source>
        <dbReference type="ARBA" id="ARBA00008761"/>
    </source>
</evidence>
<keyword evidence="2" id="KW-0815">Transposition</keyword>
<evidence type="ECO:0000313" key="11">
    <source>
        <dbReference type="Proteomes" id="UP000500857"/>
    </source>
</evidence>
<dbReference type="NCBIfam" id="NF040570">
    <property type="entry name" value="guided_TnpB"/>
    <property type="match status" value="1"/>
</dbReference>
<dbReference type="GO" id="GO:0003677">
    <property type="term" value="F:DNA binding"/>
    <property type="evidence" value="ECO:0007669"/>
    <property type="project" value="UniProtKB-KW"/>
</dbReference>
<dbReference type="InterPro" id="IPR021027">
    <property type="entry name" value="Transposase_put_HTH"/>
</dbReference>
<keyword evidence="11" id="KW-1185">Reference proteome</keyword>
<dbReference type="AlphaFoldDB" id="A0A6H1TT19"/>
<dbReference type="RefSeq" id="WP_168567901.1">
    <property type="nucleotide sequence ID" value="NZ_CP051167.1"/>
</dbReference>
<dbReference type="PANTHER" id="PTHR36172">
    <property type="match status" value="1"/>
</dbReference>
<evidence type="ECO:0000313" key="10">
    <source>
        <dbReference type="EMBL" id="QIZ69744.1"/>
    </source>
</evidence>
<dbReference type="InterPro" id="IPR051491">
    <property type="entry name" value="Recombinase/Transposase-rel"/>
</dbReference>
<dbReference type="GO" id="GO:0046872">
    <property type="term" value="F:metal ion binding"/>
    <property type="evidence" value="ECO:0007669"/>
    <property type="project" value="UniProtKB-KW"/>
</dbReference>